<sequence length="79" mass="9240">MFENLISKILRIERESIPNRQEIVIAPDVIYHPHLFLKNTGKTSKRSERKMEMLSKLVSVLILHSRGFINHAERKEASN</sequence>
<protein>
    <submittedName>
        <fullName evidence="1">Uncharacterized protein</fullName>
    </submittedName>
</protein>
<dbReference type="EMBL" id="CP072227">
    <property type="protein sequence ID" value="QUT44667.1"/>
    <property type="molecule type" value="Genomic_DNA"/>
</dbReference>
<organism evidence="1 2">
    <name type="scientific">Bacteroides eggerthii</name>
    <dbReference type="NCBI Taxonomy" id="28111"/>
    <lineage>
        <taxon>Bacteria</taxon>
        <taxon>Pseudomonadati</taxon>
        <taxon>Bacteroidota</taxon>
        <taxon>Bacteroidia</taxon>
        <taxon>Bacteroidales</taxon>
        <taxon>Bacteroidaceae</taxon>
        <taxon>Bacteroides</taxon>
    </lineage>
</organism>
<dbReference type="KEGG" id="beg:INE88_01468"/>
<evidence type="ECO:0000313" key="1">
    <source>
        <dbReference type="EMBL" id="QUT44667.1"/>
    </source>
</evidence>
<gene>
    <name evidence="1" type="ORF">INE88_01468</name>
</gene>
<dbReference type="AlphaFoldDB" id="A0A975KE75"/>
<reference evidence="1" key="1">
    <citation type="journal article" date="2021" name="PLoS Genet.">
        <title>Mobile Type VI secretion system loci of the gut Bacteroidales display extensive intra-ecosystem transfer, multi-species spread and geographical clustering.</title>
        <authorList>
            <person name="Garcia-Bayona L."/>
            <person name="Coyne M.J."/>
            <person name="Comstock L.E."/>
        </authorList>
    </citation>
    <scope>NUCLEOTIDE SEQUENCE</scope>
    <source>
        <strain evidence="1">CL11T00C20</strain>
    </source>
</reference>
<name>A0A975KE75_9BACE</name>
<accession>A0A975KE75</accession>
<evidence type="ECO:0000313" key="2">
    <source>
        <dbReference type="Proteomes" id="UP000679226"/>
    </source>
</evidence>
<dbReference type="Proteomes" id="UP000679226">
    <property type="component" value="Chromosome"/>
</dbReference>
<proteinExistence type="predicted"/>